<keyword evidence="3" id="KW-0862">Zinc</keyword>
<dbReference type="OMA" id="CKHEAVE"/>
<dbReference type="EMBL" id="CM010715">
    <property type="protein sequence ID" value="RZC44910.1"/>
    <property type="molecule type" value="Genomic_DNA"/>
</dbReference>
<dbReference type="SMART" id="SM00575">
    <property type="entry name" value="ZnF_PMZ"/>
    <property type="match status" value="1"/>
</dbReference>
<reference evidence="6 7" key="1">
    <citation type="journal article" date="2018" name="Science">
        <title>The opium poppy genome and morphinan production.</title>
        <authorList>
            <person name="Guo L."/>
            <person name="Winzer T."/>
            <person name="Yang X."/>
            <person name="Li Y."/>
            <person name="Ning Z."/>
            <person name="He Z."/>
            <person name="Teodor R."/>
            <person name="Lu Y."/>
            <person name="Bowser T.A."/>
            <person name="Graham I.A."/>
            <person name="Ye K."/>
        </authorList>
    </citation>
    <scope>NUCLEOTIDE SEQUENCE [LARGE SCALE GENOMIC DNA]</scope>
    <source>
        <strain evidence="7">cv. HN1</strain>
        <tissue evidence="6">Leaves</tissue>
    </source>
</reference>
<protein>
    <recommendedName>
        <fullName evidence="5">SWIM-type domain-containing protein</fullName>
    </recommendedName>
</protein>
<dbReference type="InterPro" id="IPR007527">
    <property type="entry name" value="Znf_SWIM"/>
</dbReference>
<evidence type="ECO:0000313" key="7">
    <source>
        <dbReference type="Proteomes" id="UP000316621"/>
    </source>
</evidence>
<proteinExistence type="predicted"/>
<dbReference type="GO" id="GO:0008270">
    <property type="term" value="F:zinc ion binding"/>
    <property type="evidence" value="ECO:0007669"/>
    <property type="project" value="UniProtKB-KW"/>
</dbReference>
<evidence type="ECO:0000256" key="4">
    <source>
        <dbReference type="PROSITE-ProRule" id="PRU00325"/>
    </source>
</evidence>
<accession>A0A4Y7IAT2</accession>
<keyword evidence="1" id="KW-0479">Metal-binding</keyword>
<evidence type="ECO:0000259" key="5">
    <source>
        <dbReference type="PROSITE" id="PS50966"/>
    </source>
</evidence>
<gene>
    <name evidence="6" type="ORF">C5167_037856</name>
</gene>
<keyword evidence="2 4" id="KW-0863">Zinc-finger</keyword>
<dbReference type="Proteomes" id="UP000316621">
    <property type="component" value="Chromosome 1"/>
</dbReference>
<dbReference type="PANTHER" id="PTHR31973">
    <property type="entry name" value="POLYPROTEIN, PUTATIVE-RELATED"/>
    <property type="match status" value="1"/>
</dbReference>
<evidence type="ECO:0000256" key="1">
    <source>
        <dbReference type="ARBA" id="ARBA00022723"/>
    </source>
</evidence>
<dbReference type="Gramene" id="RZC44910">
    <property type="protein sequence ID" value="RZC44910"/>
    <property type="gene ID" value="C5167_037856"/>
</dbReference>
<name>A0A4Y7IAT2_PAPSO</name>
<dbReference type="AlphaFoldDB" id="A0A4Y7IAT2"/>
<feature type="domain" description="SWIM-type" evidence="5">
    <location>
        <begin position="179"/>
        <end position="211"/>
    </location>
</feature>
<dbReference type="PANTHER" id="PTHR31973:SF187">
    <property type="entry name" value="MUTATOR TRANSPOSASE MUDRA PROTEIN"/>
    <property type="match status" value="1"/>
</dbReference>
<keyword evidence="7" id="KW-1185">Reference proteome</keyword>
<dbReference type="PROSITE" id="PS50966">
    <property type="entry name" value="ZF_SWIM"/>
    <property type="match status" value="1"/>
</dbReference>
<dbReference type="Pfam" id="PF04434">
    <property type="entry name" value="SWIM"/>
    <property type="match status" value="1"/>
</dbReference>
<sequence>MKDSIVTSIKQFLSLAHHSFCLQRLTENFVSKCHERILEDLVWRCGTAFTRKECDYFLEHLRRGNTQASYWLEAVDKNLWTTSYFGGCRYDIYTTKLTESFKAIIGDVLDLPITGLVLGTRTKVADYLYKRQQDVSDISNGLTKHYARLLETSQLEPNIYNVTHFSLHESRVYIQDQEFSVNLDGRTCSCRQYQLMGMPCVHAIAAIQARHYNIYDYCAYWYTVETYRQTYSKTLSAIQSCIDWPCEPNDSPILPPTWQKRVGRPKRKSIESQSLVRGGTVRCGKCKEPGHNRRNCGVKSA</sequence>
<evidence type="ECO:0000256" key="2">
    <source>
        <dbReference type="ARBA" id="ARBA00022771"/>
    </source>
</evidence>
<evidence type="ECO:0000256" key="3">
    <source>
        <dbReference type="ARBA" id="ARBA00022833"/>
    </source>
</evidence>
<organism evidence="6 7">
    <name type="scientific">Papaver somniferum</name>
    <name type="common">Opium poppy</name>
    <dbReference type="NCBI Taxonomy" id="3469"/>
    <lineage>
        <taxon>Eukaryota</taxon>
        <taxon>Viridiplantae</taxon>
        <taxon>Streptophyta</taxon>
        <taxon>Embryophyta</taxon>
        <taxon>Tracheophyta</taxon>
        <taxon>Spermatophyta</taxon>
        <taxon>Magnoliopsida</taxon>
        <taxon>Ranunculales</taxon>
        <taxon>Papaveraceae</taxon>
        <taxon>Papaveroideae</taxon>
        <taxon>Papaver</taxon>
    </lineage>
</organism>
<evidence type="ECO:0000313" key="6">
    <source>
        <dbReference type="EMBL" id="RZC44910.1"/>
    </source>
</evidence>
<dbReference type="InterPro" id="IPR006564">
    <property type="entry name" value="Znf_PMZ"/>
</dbReference>